<reference evidence="1" key="2">
    <citation type="journal article" date="2023" name="Science">
        <title>Genomic signatures of disease resistance in endangered staghorn corals.</title>
        <authorList>
            <person name="Vollmer S.V."/>
            <person name="Selwyn J.D."/>
            <person name="Despard B.A."/>
            <person name="Roesel C.L."/>
        </authorList>
    </citation>
    <scope>NUCLEOTIDE SEQUENCE</scope>
    <source>
        <strain evidence="1">K2</strain>
    </source>
</reference>
<protein>
    <submittedName>
        <fullName evidence="1">Uncharacterized protein</fullName>
    </submittedName>
</protein>
<comment type="caution">
    <text evidence="1">The sequence shown here is derived from an EMBL/GenBank/DDBJ whole genome shotgun (WGS) entry which is preliminary data.</text>
</comment>
<proteinExistence type="predicted"/>
<evidence type="ECO:0000313" key="1">
    <source>
        <dbReference type="EMBL" id="KAK2570467.1"/>
    </source>
</evidence>
<dbReference type="EMBL" id="JARQWQ010000008">
    <property type="protein sequence ID" value="KAK2570467.1"/>
    <property type="molecule type" value="Genomic_DNA"/>
</dbReference>
<accession>A0AAD9VDX4</accession>
<dbReference type="AlphaFoldDB" id="A0AAD9VDX4"/>
<evidence type="ECO:0000313" key="2">
    <source>
        <dbReference type="Proteomes" id="UP001249851"/>
    </source>
</evidence>
<keyword evidence="2" id="KW-1185">Reference proteome</keyword>
<reference evidence="1" key="1">
    <citation type="journal article" date="2023" name="G3 (Bethesda)">
        <title>Whole genome assembly and annotation of the endangered Caribbean coral Acropora cervicornis.</title>
        <authorList>
            <person name="Selwyn J.D."/>
            <person name="Vollmer S.V."/>
        </authorList>
    </citation>
    <scope>NUCLEOTIDE SEQUENCE</scope>
    <source>
        <strain evidence="1">K2</strain>
    </source>
</reference>
<dbReference type="Proteomes" id="UP001249851">
    <property type="component" value="Unassembled WGS sequence"/>
</dbReference>
<gene>
    <name evidence="1" type="ORF">P5673_005289</name>
</gene>
<name>A0AAD9VDX4_ACRCE</name>
<sequence>MKEFQPSPESIKHAVAMKYQNFLSRRKFNLVCKTQSSFFNGKNEVWIPRNVQCLGINIRLPQAVSDKVVDKFVKDLNIGHCNRIPRTPVPHLAKKLTWFNELENHFIFQFSDDSAPETSQLTMSLGSMTLWNLGDHVRSRDYQYLLHCVSLSDQVLEDLWDQHTTEMALLQGNIITVCGKECTAEFQLSADMSWQSWANNEVNQAATHPSPQQLVLCAW</sequence>
<organism evidence="1 2">
    <name type="scientific">Acropora cervicornis</name>
    <name type="common">Staghorn coral</name>
    <dbReference type="NCBI Taxonomy" id="6130"/>
    <lineage>
        <taxon>Eukaryota</taxon>
        <taxon>Metazoa</taxon>
        <taxon>Cnidaria</taxon>
        <taxon>Anthozoa</taxon>
        <taxon>Hexacorallia</taxon>
        <taxon>Scleractinia</taxon>
        <taxon>Astrocoeniina</taxon>
        <taxon>Acroporidae</taxon>
        <taxon>Acropora</taxon>
    </lineage>
</organism>